<evidence type="ECO:0000256" key="6">
    <source>
        <dbReference type="SAM" id="MobiDB-lite"/>
    </source>
</evidence>
<feature type="region of interest" description="Disordered" evidence="6">
    <location>
        <begin position="2862"/>
        <end position="2882"/>
    </location>
</feature>
<feature type="region of interest" description="Disordered" evidence="6">
    <location>
        <begin position="2776"/>
        <end position="2808"/>
    </location>
</feature>
<protein>
    <recommendedName>
        <fullName evidence="8">Polycystin cation channel PKD1/PKD2 domain-containing protein</fullName>
    </recommendedName>
</protein>
<feature type="region of interest" description="Disordered" evidence="6">
    <location>
        <begin position="1765"/>
        <end position="1790"/>
    </location>
</feature>
<keyword evidence="2 7" id="KW-0812">Transmembrane</keyword>
<evidence type="ECO:0000313" key="10">
    <source>
        <dbReference type="Proteomes" id="UP000613740"/>
    </source>
</evidence>
<keyword evidence="4 7" id="KW-0472">Membrane</keyword>
<organism evidence="9 10">
    <name type="scientific">Chlamydomonas schloesseri</name>
    <dbReference type="NCBI Taxonomy" id="2026947"/>
    <lineage>
        <taxon>Eukaryota</taxon>
        <taxon>Viridiplantae</taxon>
        <taxon>Chlorophyta</taxon>
        <taxon>core chlorophytes</taxon>
        <taxon>Chlorophyceae</taxon>
        <taxon>CS clade</taxon>
        <taxon>Chlamydomonadales</taxon>
        <taxon>Chlamydomonadaceae</taxon>
        <taxon>Chlamydomonas</taxon>
    </lineage>
</organism>
<feature type="transmembrane region" description="Helical" evidence="7">
    <location>
        <begin position="1993"/>
        <end position="2013"/>
    </location>
</feature>
<keyword evidence="10" id="KW-1185">Reference proteome</keyword>
<feature type="compositionally biased region" description="Polar residues" evidence="6">
    <location>
        <begin position="2575"/>
        <end position="2584"/>
    </location>
</feature>
<feature type="compositionally biased region" description="Acidic residues" evidence="6">
    <location>
        <begin position="2600"/>
        <end position="2611"/>
    </location>
</feature>
<feature type="transmembrane region" description="Helical" evidence="7">
    <location>
        <begin position="2105"/>
        <end position="2130"/>
    </location>
</feature>
<sequence length="3723" mass="373360">MVSVPVETLGAVDTRLLTPPGRPATVTYVARDAAGNTASVERTVEVFDSCAAVQERRCPDSMQCSVLGACDTRLLASADLTTASALAANATGSGASFSSAAAAMVAGSLLASAAEDVAATANAPDAAAALPPTVMSGLELQERAANAPDAGGPSPQPQPQRSSRQLLPDRTPPTITLLGEGQLYDTDTGVYGMIHTVFADEAFLDPGAVAVDLIDTYPGAPKQAVTLDPGLIVVNIRAPSGAIASSMQTAVPTGAPGAADGAAAVAAGGSGVPYVLSYDVADSAGNRARTVYRRVYVICRPPEFTCSGGSSGGGSGGSNALSCSVAGVCGAGAGADLSLAPAALAVSVPAASTAGGSASLAAAAVVAVAAPPSFTLLGPSSLRLRAGLPYDRCQGLDTEGCDPGANATAAVPGDLSGRVVACADRAAAAGVAAPRPFVLVGLRYCGLDTRLPGHHTVSFHLRLPDAAAAEMVVRRTVVVEATCVEGENPCSDGRCSVGGVCADVMAGLSAAAAAVAPIEGAAAAVASPVSSVTDERTSASVASGLLSALDGRLAHTATGGSSSFAAPAAAYISSLGGSNQPPQLQLVSYPPAVLEGRAVTVRHGTPYRLCAAGQVPTTDLPCEPGATAWDPEDGNITQLVALCPPADCAPSQCRAHAVVVKQPEDCGVDTTTAAVGATLRLRLAVFDSAGAVAVAERVIRVVSPCGAGQEEGQEEQGAAVVRYVCDAPPAGVSFTGGAGSSSGSGYVCSAVPCETLAALYGSAAATAAGGATSSSSAPRLFLLPASHQQRQRLSANGSSSGSEALAASGGPVAQLGQGAEVNQTLTLTYGAPSPVDLAPCAAFSAVSSAAQSRPCAAVANSTLEGDLSPFIEVTVEPVCADSNSTDSGVGDGGEGSGACGNSCSVAQLSSGACLPGTYRVVYSVLAAATAGPAAAGAATATVATARQLLVAVEEVRVTRLEDLVFVPWAEQLMLQPQGQTAGAVAAVAPAATNRTAVEELAGAMRVLLVTGTSSTDSGGRSRFVPAATAAMSAALGALGMAPATVRELQLTNSSGSGNTASVTVLELGPAEQEQLNLTATDATALYALRVASLVITTATAAFRPVPTQLLLQPPGAGTAAAATSGRRRLAQAATSSAANNDASALAACGVPAPSPPASLNATASDSSGTSSSGGIVSLGGLASACITPPVSWVSYLAAQLAGAVEDVDRAEAQAAAAAEAAAALAAAQSAAFEGRDAAYESLVALWAREAATAEAAAQERAAEALRVLVATLAAQANVTAAAAAVESVLQVALTEAAEATRLAVLTADAVWGGMSPSTDASSAATDAELDAFTDCARPRGAANGAPFAFIVAAHTPGALNATAVNKTGLLSSMNISRHHHHRRRHLLSTAATAAGDDVFNGYVLASNRDFDYSLWDVRASERARHVGSSKNRVLAGLMLHQVRRNAQEVRDRSSSDGALCRRSSHTSLVPSCILAAVAPPAANATPAAATAVSATAAVTAGSTISGGDLGGIGIDPHFERRSGMFRPGINASDYYNTSQGSPELNPAGSPYGFFHLPLPGARSRAPGYPVLLDVRLSAQRAAQALDYLARGAYLSAALTKSLEATLVFYSADAAVFGVWSVSFAWLDSGVIEGTTRLLGLPAISYGEALSRLDVTAYQRRLLPDLALLLLIVCYCLLVGWDAYHTLSAQTRLRRERIRREERQEAVEERQQQEKMQAAARWSPAAAGHCGSSVHGGKSSGAAEGDAGSRGAFALAAAEMLATSQGGSRAIGSPGGQVQSPQQQWTLAAATSRPQAVAEAVDDAAATDSARACGRELASPLPMPTTGGQATRSILYGGPPLPPGHEHDSAHRQHHRHGRWGCSTGAAKKASEQFSSGSTAERGAIHRPHMSILWLCYEAAVCGLMAAALGVFFTYAIRLSVKDEFTAAGNVYDADTFSPARFFLIKRREPSQSQANGTTPAPGAAGRWRLPADTSAWEAVGAEFGRVDDMYGAVVLYSFLQALVLALLLIRLLHALSFQPRLSVISGTLARAVPGLAHLFAVATVAAVMLAAAVMLTSGGSRAAQLSSWSAAVTWMYKLVLLGDDEGVFQALLFSSTDLPPGDRVVTGLVYGLSCFAFQILLGCFVLVLLLSPFYDLKQATAGQPGVPQDLARILRWWLQHCFRRAPKNKALACRIDDWLLQPPPTAGSGGRYRAWARLLQPLAVLRPGHGIGLANGFDSSGFKATAGGGVFSRPGTAAGVANAHVAGTKAAADIWRQHRPAPLLIPDGDASSYGNAATSPLGPPPSTRARSFRAASLPAGLDGGGGDAAASDTPAVLLGISDVCTALHTMSMKQIVVAAALSGISSRLLRNAAAPAVAAAAAAGADAARPLRPPSTSRVAGDYAPLAANEAAAWVGTAKVSSWGRCGSLRPQQQQQTSESSSAQQMATRRLLSGALGASVPQQVSSFGSPDGAAIAAAAVPTSAASNDRVQQLPRALLLLEDCRHSDAAAAAAAAAAAVKLAACCGSTTGADDANVPAAAAAGAYGGHARNGGGSCHRGPRRHSRHHDDAAAAAVATASAAEGGVAPSRRMATGWSRSTSNASIQEPWRPQQQQQQQQKEEDEEEDEEEEEQHMPLFPPSFSPLLRQFSRHSSRTAGRRHATGAAEGGSGISTPLAAISSATNSAVNDEAVVQGATELDEGAVAAAVAAAAAEAAALADTVLHNLMLRFGDGGGKGSDGSGALLQTAVPNKSAAATSPAASRGPAVASRPAQLLSSTAVLPSPAAAAVAAAAAGDVRQPPSPQAASAAGSTGGWILPPSPSPGAAAPEGRYQVPPAVVPVASSASIFPQPFQPWTDNAFVRTSYAGMGTADDDNASPALRRLQQPQLRSPQPPRRSRRSLLGGLRRVSALTALAPAAELDYSFWREHGSGNSAGHHHQEQHQARMAAPSGSSSSRVLRPPSSTVSTGTGMSSSQVTGMSCMGAGGEGFWRQMSTAAVGIDALTATAPAATAAAGGPIVPASLQRQQTLARTASGPVLLQRSCRALMAITAMSAVAADPEMLDDAAVKNSRGGGGTHQPAATGTTGTAGAARYDAEDTSAVGPPAAAASSQCKAGQKGGLARRTSMPAAFMHDPAAGSDWRLYVNAAAAAEQEDGGGHGAGDGVEEEHLLHSTHAAAGGWASAAAAGDVAGDLVGGAPDTTIADQPPRSPASLCVGGGGALSPSRMGPVAWGVLLPEQSLPSAQQALSAAAAASNSGACGLVAPWASDDGGVQDTALLGPSPAVSERVEVAPAADDHDDCDDDAGGGYPAPARAAPQVSPPLPAAVSMAQKRQSRGRAALPAPCVYVTHTRAVLGLVAALEMMVSELRAAEQQLQDWMAALDRLHLWMLRGGGGSGIYAGKRVKELAAVRRRASAPAAAAIAAAVSPRAAQGARFDTAYNNQQQQQQQQDSTVSAVTEAAGGLLRTTAAVDGASVGAQRPSSPAGSSSGGRLIGTSGTSGTAVIAFGKVGEASKDAAVSPTGEGIHLPVKRLLGSRGAPQSPPRARSPRAHSGPPTLPHAALQQGLSPPAAIVPAVVHTGGILASGSHRLSLSSYAHLPPPPSGGQQGADLTANGGGAGGHHGAGAGGGDEAPAAGVPLQASLVRADGAPAAAPLDDLDQTAGHAAAPATDAAWPGGGAGGKDQQRGQDGQAGGISHDKGGGGANDSSGANDSGASAPAAAAARVALLKASRLRQLLHDMGQQQ</sequence>
<feature type="region of interest" description="Disordered" evidence="6">
    <location>
        <begin position="2406"/>
        <end position="2426"/>
    </location>
</feature>
<feature type="compositionally biased region" description="Low complexity" evidence="6">
    <location>
        <begin position="159"/>
        <end position="168"/>
    </location>
</feature>
<feature type="compositionally biased region" description="Low complexity" evidence="6">
    <location>
        <begin position="3684"/>
        <end position="3701"/>
    </location>
</feature>
<feature type="coiled-coil region" evidence="5">
    <location>
        <begin position="1200"/>
        <end position="1268"/>
    </location>
</feature>
<feature type="region of interest" description="Disordered" evidence="6">
    <location>
        <begin position="1726"/>
        <end position="1746"/>
    </location>
</feature>
<feature type="domain" description="Polycystin cation channel PKD1/PKD2" evidence="8">
    <location>
        <begin position="1995"/>
        <end position="2125"/>
    </location>
</feature>
<feature type="region of interest" description="Disordered" evidence="6">
    <location>
        <begin position="145"/>
        <end position="177"/>
    </location>
</feature>
<reference evidence="9" key="1">
    <citation type="journal article" date="2020" name="bioRxiv">
        <title>Comparative genomics of Chlamydomonas.</title>
        <authorList>
            <person name="Craig R.J."/>
            <person name="Hasan A.R."/>
            <person name="Ness R.W."/>
            <person name="Keightley P.D."/>
        </authorList>
    </citation>
    <scope>NUCLEOTIDE SEQUENCE</scope>
    <source>
        <strain evidence="9">CCAP 11/173</strain>
    </source>
</reference>
<feature type="region of interest" description="Disordered" evidence="6">
    <location>
        <begin position="3572"/>
        <end position="3614"/>
    </location>
</feature>
<keyword evidence="3 7" id="KW-1133">Transmembrane helix</keyword>
<feature type="compositionally biased region" description="Low complexity" evidence="6">
    <location>
        <begin position="3455"/>
        <end position="3465"/>
    </location>
</feature>
<keyword evidence="5" id="KW-0175">Coiled coil</keyword>
<feature type="compositionally biased region" description="Low complexity" evidence="6">
    <location>
        <begin position="2412"/>
        <end position="2425"/>
    </location>
</feature>
<feature type="region of interest" description="Disordered" evidence="6">
    <location>
        <begin position="3176"/>
        <end position="3196"/>
    </location>
</feature>
<feature type="region of interest" description="Disordered" evidence="6">
    <location>
        <begin position="2910"/>
        <end position="2957"/>
    </location>
</feature>
<accession>A0A835WNY9</accession>
<evidence type="ECO:0000256" key="4">
    <source>
        <dbReference type="ARBA" id="ARBA00023136"/>
    </source>
</evidence>
<feature type="transmembrane region" description="Helical" evidence="7">
    <location>
        <begin position="1891"/>
        <end position="1916"/>
    </location>
</feature>
<feature type="compositionally biased region" description="Low complexity" evidence="6">
    <location>
        <begin position="2923"/>
        <end position="2957"/>
    </location>
</feature>
<feature type="transmembrane region" description="Helical" evidence="7">
    <location>
        <begin position="2034"/>
        <end position="2054"/>
    </location>
</feature>
<feature type="region of interest" description="Disordered" evidence="6">
    <location>
        <begin position="3079"/>
        <end position="3099"/>
    </location>
</feature>
<feature type="region of interest" description="Disordered" evidence="6">
    <location>
        <begin position="3450"/>
        <end position="3472"/>
    </location>
</feature>
<comment type="caution">
    <text evidence="9">The sequence shown here is derived from an EMBL/GenBank/DDBJ whole genome shotgun (WGS) entry which is preliminary data.</text>
</comment>
<feature type="region of interest" description="Disordered" evidence="6">
    <location>
        <begin position="1834"/>
        <end position="1880"/>
    </location>
</feature>
<dbReference type="GO" id="GO:0016020">
    <property type="term" value="C:membrane"/>
    <property type="evidence" value="ECO:0007669"/>
    <property type="project" value="UniProtKB-SubCell"/>
</dbReference>
<evidence type="ECO:0000256" key="7">
    <source>
        <dbReference type="SAM" id="Phobius"/>
    </source>
</evidence>
<dbReference type="Proteomes" id="UP000613740">
    <property type="component" value="Unassembled WGS sequence"/>
</dbReference>
<dbReference type="InterPro" id="IPR013122">
    <property type="entry name" value="PKD1_2_channel"/>
</dbReference>
<feature type="compositionally biased region" description="Low complexity" evidence="6">
    <location>
        <begin position="3056"/>
        <end position="3067"/>
    </location>
</feature>
<evidence type="ECO:0000313" key="9">
    <source>
        <dbReference type="EMBL" id="KAG2450120.1"/>
    </source>
</evidence>
<dbReference type="OrthoDB" id="536369at2759"/>
<feature type="compositionally biased region" description="Low complexity" evidence="6">
    <location>
        <begin position="3642"/>
        <end position="3653"/>
    </location>
</feature>
<feature type="compositionally biased region" description="Low complexity" evidence="6">
    <location>
        <begin position="2551"/>
        <end position="2566"/>
    </location>
</feature>
<feature type="region of interest" description="Disordered" evidence="6">
    <location>
        <begin position="3510"/>
        <end position="3541"/>
    </location>
</feature>
<feature type="region of interest" description="Disordered" evidence="6">
    <location>
        <begin position="3642"/>
        <end position="3701"/>
    </location>
</feature>
<dbReference type="Pfam" id="PF08016">
    <property type="entry name" value="PKD_channel"/>
    <property type="match status" value="1"/>
</dbReference>
<name>A0A835WNY9_9CHLO</name>
<feature type="region of interest" description="Disordered" evidence="6">
    <location>
        <begin position="3047"/>
        <end position="3067"/>
    </location>
</feature>
<evidence type="ECO:0000256" key="5">
    <source>
        <dbReference type="SAM" id="Coils"/>
    </source>
</evidence>
<evidence type="ECO:0000256" key="3">
    <source>
        <dbReference type="ARBA" id="ARBA00022989"/>
    </source>
</evidence>
<feature type="region of interest" description="Disordered" evidence="6">
    <location>
        <begin position="2528"/>
        <end position="2652"/>
    </location>
</feature>
<feature type="compositionally biased region" description="Basic residues" evidence="6">
    <location>
        <begin position="2628"/>
        <end position="2641"/>
    </location>
</feature>
<evidence type="ECO:0000259" key="8">
    <source>
        <dbReference type="Pfam" id="PF08016"/>
    </source>
</evidence>
<feature type="compositionally biased region" description="Gly residues" evidence="6">
    <location>
        <begin position="3593"/>
        <end position="3609"/>
    </location>
</feature>
<proteinExistence type="predicted"/>
<evidence type="ECO:0000256" key="1">
    <source>
        <dbReference type="ARBA" id="ARBA00004141"/>
    </source>
</evidence>
<evidence type="ECO:0000256" key="2">
    <source>
        <dbReference type="ARBA" id="ARBA00022692"/>
    </source>
</evidence>
<gene>
    <name evidence="9" type="ORF">HYH02_000223</name>
</gene>
<comment type="subcellular location">
    <subcellularLocation>
        <location evidence="1">Membrane</location>
        <topology evidence="1">Multi-pass membrane protein</topology>
    </subcellularLocation>
</comment>
<dbReference type="EMBL" id="JAEHOD010000012">
    <property type="protein sequence ID" value="KAG2450120.1"/>
    <property type="molecule type" value="Genomic_DNA"/>
</dbReference>